<dbReference type="EMBL" id="OX465081">
    <property type="protein sequence ID" value="CAI9286630.1"/>
    <property type="molecule type" value="Genomic_DNA"/>
</dbReference>
<keyword evidence="1" id="KW-0378">Hydrolase</keyword>
<dbReference type="EC" id="5.6.2.3" evidence="1"/>
<dbReference type="GO" id="GO:0016787">
    <property type="term" value="F:hydrolase activity"/>
    <property type="evidence" value="ECO:0007669"/>
    <property type="project" value="UniProtKB-KW"/>
</dbReference>
<dbReference type="GO" id="GO:0006281">
    <property type="term" value="P:DNA repair"/>
    <property type="evidence" value="ECO:0007669"/>
    <property type="project" value="UniProtKB-KW"/>
</dbReference>
<dbReference type="InterPro" id="IPR027417">
    <property type="entry name" value="P-loop_NTPase"/>
</dbReference>
<keyword evidence="4" id="KW-1185">Reference proteome</keyword>
<name>A0AA36EA38_LACSI</name>
<comment type="similarity">
    <text evidence="1">Belongs to the helicase family.</text>
</comment>
<organism evidence="3 4">
    <name type="scientific">Lactuca saligna</name>
    <name type="common">Willowleaf lettuce</name>
    <dbReference type="NCBI Taxonomy" id="75948"/>
    <lineage>
        <taxon>Eukaryota</taxon>
        <taxon>Viridiplantae</taxon>
        <taxon>Streptophyta</taxon>
        <taxon>Embryophyta</taxon>
        <taxon>Tracheophyta</taxon>
        <taxon>Spermatophyta</taxon>
        <taxon>Magnoliopsida</taxon>
        <taxon>eudicotyledons</taxon>
        <taxon>Gunneridae</taxon>
        <taxon>Pentapetalae</taxon>
        <taxon>asterids</taxon>
        <taxon>campanulids</taxon>
        <taxon>Asterales</taxon>
        <taxon>Asteraceae</taxon>
        <taxon>Cichorioideae</taxon>
        <taxon>Cichorieae</taxon>
        <taxon>Lactucinae</taxon>
        <taxon>Lactuca</taxon>
    </lineage>
</organism>
<dbReference type="Proteomes" id="UP001177003">
    <property type="component" value="Chromosome 5"/>
</dbReference>
<dbReference type="PANTHER" id="PTHR10492:SF92">
    <property type="entry name" value="ATP-DEPENDENT DNA HELICASE"/>
    <property type="match status" value="1"/>
</dbReference>
<evidence type="ECO:0000313" key="4">
    <source>
        <dbReference type="Proteomes" id="UP001177003"/>
    </source>
</evidence>
<proteinExistence type="inferred from homology"/>
<comment type="cofactor">
    <cofactor evidence="1">
        <name>Mg(2+)</name>
        <dbReference type="ChEBI" id="CHEBI:18420"/>
    </cofactor>
</comment>
<reference evidence="3" key="1">
    <citation type="submission" date="2023-04" db="EMBL/GenBank/DDBJ databases">
        <authorList>
            <person name="Vijverberg K."/>
            <person name="Xiong W."/>
            <person name="Schranz E."/>
        </authorList>
    </citation>
    <scope>NUCLEOTIDE SEQUENCE</scope>
</reference>
<dbReference type="Pfam" id="PF05970">
    <property type="entry name" value="PIF1"/>
    <property type="match status" value="1"/>
</dbReference>
<keyword evidence="1" id="KW-0067">ATP-binding</keyword>
<dbReference type="SUPFAM" id="SSF52540">
    <property type="entry name" value="P-loop containing nucleoside triphosphate hydrolases"/>
    <property type="match status" value="2"/>
</dbReference>
<keyword evidence="1" id="KW-0233">DNA recombination</keyword>
<keyword evidence="1" id="KW-0547">Nucleotide-binding</keyword>
<evidence type="ECO:0000256" key="1">
    <source>
        <dbReference type="RuleBase" id="RU363044"/>
    </source>
</evidence>
<dbReference type="PANTHER" id="PTHR10492">
    <property type="match status" value="1"/>
</dbReference>
<dbReference type="Gene3D" id="3.40.50.300">
    <property type="entry name" value="P-loop containing nucleotide triphosphate hydrolases"/>
    <property type="match status" value="1"/>
</dbReference>
<protein>
    <recommendedName>
        <fullName evidence="1">ATP-dependent DNA helicase</fullName>
        <ecNumber evidence="1">5.6.2.3</ecNumber>
    </recommendedName>
</protein>
<dbReference type="AlphaFoldDB" id="A0AA36EA38"/>
<feature type="domain" description="DNA helicase Pif1-like DEAD-box helicase" evidence="2">
    <location>
        <begin position="2"/>
        <end position="190"/>
    </location>
</feature>
<sequence>MDAVSCNKPGCFFIDGPGGTGKTFLYRALLAKIRSEGHVALATATSGIATSLLLGGRTAHSRFKVPLDAAEGFVCKVSKQSSLAVLIRICKLIIWDEAPVAKKSAIESLDSLLRDIMDCSTTFGGKVVVLGGDFRQTLPVVRLGSKTQTISACLTNSYLWQSLTHLQLTENMRALLDPFFSSFLLALGNGIGTHTDDAVVSLPSSMLIQGCNDVNGLEALMKYVYPNIFVTPATFSPTCNRVVLTTKNTFVDEINDTLIYKLPGEEIEYFSLDETIDPNDQAQYEDLLHSLTPNEISYGEFAGKEVLLHRIPLQPPTGEQYTVPFKRFQFPIRLCFAMTINKAQGQTLDYVGIYLKEPVFSHGQLDFTTCSSAVDVAVDLCNYKMHGISLLFNEKGCNLLTWYRNHTPLEQYSIRK</sequence>
<keyword evidence="1" id="KW-0227">DNA damage</keyword>
<dbReference type="GO" id="GO:0006310">
    <property type="term" value="P:DNA recombination"/>
    <property type="evidence" value="ECO:0007669"/>
    <property type="project" value="UniProtKB-KW"/>
</dbReference>
<comment type="catalytic activity">
    <reaction evidence="1">
        <text>ATP + H2O = ADP + phosphate + H(+)</text>
        <dbReference type="Rhea" id="RHEA:13065"/>
        <dbReference type="ChEBI" id="CHEBI:15377"/>
        <dbReference type="ChEBI" id="CHEBI:15378"/>
        <dbReference type="ChEBI" id="CHEBI:30616"/>
        <dbReference type="ChEBI" id="CHEBI:43474"/>
        <dbReference type="ChEBI" id="CHEBI:456216"/>
        <dbReference type="EC" id="5.6.2.3"/>
    </reaction>
</comment>
<accession>A0AA36EA38</accession>
<keyword evidence="1" id="KW-0347">Helicase</keyword>
<dbReference type="InterPro" id="IPR010285">
    <property type="entry name" value="DNA_helicase_pif1-like_DEAD"/>
</dbReference>
<evidence type="ECO:0000313" key="3">
    <source>
        <dbReference type="EMBL" id="CAI9286630.1"/>
    </source>
</evidence>
<dbReference type="GO" id="GO:0000723">
    <property type="term" value="P:telomere maintenance"/>
    <property type="evidence" value="ECO:0007669"/>
    <property type="project" value="InterPro"/>
</dbReference>
<evidence type="ECO:0000259" key="2">
    <source>
        <dbReference type="Pfam" id="PF05970"/>
    </source>
</evidence>
<gene>
    <name evidence="3" type="ORF">LSALG_LOCUS26039</name>
</gene>
<dbReference type="GO" id="GO:0005524">
    <property type="term" value="F:ATP binding"/>
    <property type="evidence" value="ECO:0007669"/>
    <property type="project" value="UniProtKB-KW"/>
</dbReference>
<keyword evidence="1" id="KW-0234">DNA repair</keyword>
<dbReference type="GO" id="GO:0043139">
    <property type="term" value="F:5'-3' DNA helicase activity"/>
    <property type="evidence" value="ECO:0007669"/>
    <property type="project" value="UniProtKB-EC"/>
</dbReference>